<feature type="domain" description="Fibrobacter succinogenes major paralogous" evidence="2">
    <location>
        <begin position="38"/>
        <end position="231"/>
    </location>
</feature>
<dbReference type="NCBIfam" id="TIGR02145">
    <property type="entry name" value="Fib_succ_major"/>
    <property type="match status" value="1"/>
</dbReference>
<dbReference type="Pfam" id="PF09603">
    <property type="entry name" value="Fib_succ_major"/>
    <property type="match status" value="1"/>
</dbReference>
<dbReference type="RefSeq" id="WP_078777198.1">
    <property type="nucleotide sequence ID" value="NZ_FUWU01000058.1"/>
</dbReference>
<gene>
    <name evidence="3" type="ORF">SAMN02745108_02490</name>
</gene>
<dbReference type="Proteomes" id="UP000190449">
    <property type="component" value="Unassembled WGS sequence"/>
</dbReference>
<keyword evidence="1" id="KW-0732">Signal</keyword>
<reference evidence="3 4" key="1">
    <citation type="submission" date="2017-02" db="EMBL/GenBank/DDBJ databases">
        <authorList>
            <person name="Peterson S.W."/>
        </authorList>
    </citation>
    <scope>NUCLEOTIDE SEQUENCE [LARGE SCALE GENOMIC DNA]</scope>
    <source>
        <strain evidence="3 4">ATCC 43854</strain>
    </source>
</reference>
<evidence type="ECO:0000256" key="1">
    <source>
        <dbReference type="SAM" id="SignalP"/>
    </source>
</evidence>
<dbReference type="AlphaFoldDB" id="A0A1T4QZS4"/>
<dbReference type="EMBL" id="FUWU01000058">
    <property type="protein sequence ID" value="SKA09279.1"/>
    <property type="molecule type" value="Genomic_DNA"/>
</dbReference>
<protein>
    <submittedName>
        <fullName evidence="3">Major paralogous domain-containing protein</fullName>
    </submittedName>
</protein>
<dbReference type="InterPro" id="IPR011871">
    <property type="entry name" value="Fib_succ_major"/>
</dbReference>
<dbReference type="STRING" id="28122.SAMN02745108_02490"/>
<evidence type="ECO:0000313" key="4">
    <source>
        <dbReference type="Proteomes" id="UP000190449"/>
    </source>
</evidence>
<evidence type="ECO:0000259" key="2">
    <source>
        <dbReference type="Pfam" id="PF09603"/>
    </source>
</evidence>
<name>A0A1T4QZS4_9BACT</name>
<proteinExistence type="predicted"/>
<organism evidence="3 4">
    <name type="scientific">Fibrobacter intestinalis</name>
    <dbReference type="NCBI Taxonomy" id="28122"/>
    <lineage>
        <taxon>Bacteria</taxon>
        <taxon>Pseudomonadati</taxon>
        <taxon>Fibrobacterota</taxon>
        <taxon>Fibrobacteria</taxon>
        <taxon>Fibrobacterales</taxon>
        <taxon>Fibrobacteraceae</taxon>
        <taxon>Fibrobacter</taxon>
    </lineage>
</organism>
<feature type="chain" id="PRO_5013137617" evidence="1">
    <location>
        <begin position="19"/>
        <end position="234"/>
    </location>
</feature>
<evidence type="ECO:0000313" key="3">
    <source>
        <dbReference type="EMBL" id="SKA09279.1"/>
    </source>
</evidence>
<feature type="signal peptide" evidence="1">
    <location>
        <begin position="1"/>
        <end position="18"/>
    </location>
</feature>
<accession>A0A1T4QZS4</accession>
<sequence>MKNRILLFFSLAAAFVFADGGQKGSFTDPRDGQTYKTVKIGNQVWMAENLNYAYLQPTSSLDSSSFCYRNKPDSCAKYGRLYLWSAAMDSAGVFGDGGKGCGYEVTCSAKEPVRGICPEGWHLPSKAEWRTLMETVGGEDVAGKKLKSKSGWDDDEGKRGNGTDEYGFSVLPAGYRSGDGDYYRAGEDAGFWSSSEYSGLNAYSWNFYYAREYVCSLYDNESHGVSVRCLRDLD</sequence>